<evidence type="ECO:0000313" key="1">
    <source>
        <dbReference type="EMBL" id="MFD0981619.1"/>
    </source>
</evidence>
<evidence type="ECO:0000313" key="2">
    <source>
        <dbReference type="Proteomes" id="UP001597108"/>
    </source>
</evidence>
<dbReference type="EMBL" id="JBHTJT010000046">
    <property type="protein sequence ID" value="MFD0981619.1"/>
    <property type="molecule type" value="Genomic_DNA"/>
</dbReference>
<dbReference type="RefSeq" id="WP_386076728.1">
    <property type="nucleotide sequence ID" value="NZ_JBHTJT010000046.1"/>
</dbReference>
<dbReference type="Proteomes" id="UP001597108">
    <property type="component" value="Unassembled WGS sequence"/>
</dbReference>
<protein>
    <submittedName>
        <fullName evidence="1">Uncharacterized protein</fullName>
    </submittedName>
</protein>
<sequence length="73" mass="8297">MTSQREAADHTDQARIQAEGLAQALYDMTIESPAIDHRHPEAAGMMAVIRALQDYTRQYGERLDAERKLVREV</sequence>
<name>A0ABW3IUC9_9RHOB</name>
<proteinExistence type="predicted"/>
<comment type="caution">
    <text evidence="1">The sequence shown here is derived from an EMBL/GenBank/DDBJ whole genome shotgun (WGS) entry which is preliminary data.</text>
</comment>
<keyword evidence="2" id="KW-1185">Reference proteome</keyword>
<accession>A0ABW3IUC9</accession>
<gene>
    <name evidence="1" type="ORF">ACFQ2S_18450</name>
</gene>
<reference evidence="2" key="1">
    <citation type="journal article" date="2019" name="Int. J. Syst. Evol. Microbiol.">
        <title>The Global Catalogue of Microorganisms (GCM) 10K type strain sequencing project: providing services to taxonomists for standard genome sequencing and annotation.</title>
        <authorList>
            <consortium name="The Broad Institute Genomics Platform"/>
            <consortium name="The Broad Institute Genome Sequencing Center for Infectious Disease"/>
            <person name="Wu L."/>
            <person name="Ma J."/>
        </authorList>
    </citation>
    <scope>NUCLEOTIDE SEQUENCE [LARGE SCALE GENOMIC DNA]</scope>
    <source>
        <strain evidence="2">CCUG 60524</strain>
    </source>
</reference>
<organism evidence="1 2">
    <name type="scientific">Tropicimonas aquimaris</name>
    <dbReference type="NCBI Taxonomy" id="914152"/>
    <lineage>
        <taxon>Bacteria</taxon>
        <taxon>Pseudomonadati</taxon>
        <taxon>Pseudomonadota</taxon>
        <taxon>Alphaproteobacteria</taxon>
        <taxon>Rhodobacterales</taxon>
        <taxon>Roseobacteraceae</taxon>
        <taxon>Tropicimonas</taxon>
    </lineage>
</organism>